<reference evidence="4" key="2">
    <citation type="journal article" date="2023" name="BMC Genomics">
        <title>Pest status, molecular evolution, and epigenetic factors derived from the genome assembly of Frankliniella fusca, a thysanopteran phytovirus vector.</title>
        <authorList>
            <person name="Catto M.A."/>
            <person name="Labadie P.E."/>
            <person name="Jacobson A.L."/>
            <person name="Kennedy G.G."/>
            <person name="Srinivasan R."/>
            <person name="Hunt B.G."/>
        </authorList>
    </citation>
    <scope>NUCLEOTIDE SEQUENCE</scope>
    <source>
        <strain evidence="4">PL_HMW_Pooled</strain>
    </source>
</reference>
<dbReference type="AlphaFoldDB" id="A0AAE1GPQ2"/>
<feature type="compositionally biased region" description="Polar residues" evidence="3">
    <location>
        <begin position="57"/>
        <end position="67"/>
    </location>
</feature>
<gene>
    <name evidence="4" type="ORF">KUF71_002994</name>
</gene>
<evidence type="ECO:0000313" key="4">
    <source>
        <dbReference type="EMBL" id="KAK3907495.1"/>
    </source>
</evidence>
<keyword evidence="1 2" id="KW-0193">Cuticle</keyword>
<feature type="region of interest" description="Disordered" evidence="3">
    <location>
        <begin position="312"/>
        <end position="332"/>
    </location>
</feature>
<proteinExistence type="predicted"/>
<dbReference type="InterPro" id="IPR000618">
    <property type="entry name" value="Insect_cuticle"/>
</dbReference>
<dbReference type="Proteomes" id="UP001219518">
    <property type="component" value="Unassembled WGS sequence"/>
</dbReference>
<comment type="caution">
    <text evidence="4">The sequence shown here is derived from an EMBL/GenBank/DDBJ whole genome shotgun (WGS) entry which is preliminary data.</text>
</comment>
<evidence type="ECO:0000256" key="3">
    <source>
        <dbReference type="SAM" id="MobiDB-lite"/>
    </source>
</evidence>
<name>A0AAE1GPQ2_9NEOP</name>
<dbReference type="EMBL" id="JAHWGI010000011">
    <property type="protein sequence ID" value="KAK3907495.1"/>
    <property type="molecule type" value="Genomic_DNA"/>
</dbReference>
<keyword evidence="5" id="KW-1185">Reference proteome</keyword>
<dbReference type="PANTHER" id="PTHR10380:SF173">
    <property type="entry name" value="CUTICULAR PROTEIN 47EF, ISOFORM C-RELATED"/>
    <property type="match status" value="1"/>
</dbReference>
<accession>A0AAE1GPQ2</accession>
<organism evidence="4 5">
    <name type="scientific">Frankliniella fusca</name>
    <dbReference type="NCBI Taxonomy" id="407009"/>
    <lineage>
        <taxon>Eukaryota</taxon>
        <taxon>Metazoa</taxon>
        <taxon>Ecdysozoa</taxon>
        <taxon>Arthropoda</taxon>
        <taxon>Hexapoda</taxon>
        <taxon>Insecta</taxon>
        <taxon>Pterygota</taxon>
        <taxon>Neoptera</taxon>
        <taxon>Paraneoptera</taxon>
        <taxon>Thysanoptera</taxon>
        <taxon>Terebrantia</taxon>
        <taxon>Thripoidea</taxon>
        <taxon>Thripidae</taxon>
        <taxon>Frankliniella</taxon>
    </lineage>
</organism>
<dbReference type="PANTHER" id="PTHR10380">
    <property type="entry name" value="CUTICLE PROTEIN"/>
    <property type="match status" value="1"/>
</dbReference>
<evidence type="ECO:0000256" key="2">
    <source>
        <dbReference type="PROSITE-ProRule" id="PRU00497"/>
    </source>
</evidence>
<feature type="compositionally biased region" description="Low complexity" evidence="3">
    <location>
        <begin position="89"/>
        <end position="100"/>
    </location>
</feature>
<feature type="compositionally biased region" description="Low complexity" evidence="3">
    <location>
        <begin position="107"/>
        <end position="116"/>
    </location>
</feature>
<dbReference type="GO" id="GO:0008010">
    <property type="term" value="F:structural constituent of chitin-based larval cuticle"/>
    <property type="evidence" value="ECO:0007669"/>
    <property type="project" value="TreeGrafter"/>
</dbReference>
<feature type="compositionally biased region" description="Low complexity" evidence="3">
    <location>
        <begin position="124"/>
        <end position="164"/>
    </location>
</feature>
<dbReference type="GO" id="GO:0062129">
    <property type="term" value="C:chitin-based extracellular matrix"/>
    <property type="evidence" value="ECO:0007669"/>
    <property type="project" value="TreeGrafter"/>
</dbReference>
<dbReference type="PROSITE" id="PS51155">
    <property type="entry name" value="CHIT_BIND_RR_2"/>
    <property type="match status" value="1"/>
</dbReference>
<evidence type="ECO:0000256" key="1">
    <source>
        <dbReference type="ARBA" id="ARBA00022460"/>
    </source>
</evidence>
<protein>
    <submittedName>
        <fullName evidence="4">Endocuticle structural glycoprotein SgAbd-9</fullName>
    </submittedName>
</protein>
<dbReference type="InterPro" id="IPR050468">
    <property type="entry name" value="Cuticle_Struct_Prot"/>
</dbReference>
<sequence length="344" mass="36518">MSYRGDPPLGSRVVSCFNDIEQYFQFDSPSLFHAQVMLAALLAVLAVAAQVGGAVTPTPSSYSTTAVNRGRGSRRAFVGRGSGRPRGTPAPAAFSSPSTPRQHHHQQQQQQQQTFSAPPPTPTFAPQYQTSSFSPASFSPTPSTFAPTFGPTPTFAQPTPTPGQVAVTPRRPSAAAALGFSPRAAPFTAPLLANKAPRATPVPIVALKFNLRDDGSYSTSSETGDGTVRQEHGQFNGAGMAVQGMYAYRDHDAGPVQVNYVADEYGFQPQGPNIHPAIMQAVAEQVNAARSAKSRKGAHGLNGILQDDGELDYDDDNGAGTSPAPVKYRKSPTRTVRRVVVRRL</sequence>
<reference evidence="4" key="1">
    <citation type="submission" date="2021-07" db="EMBL/GenBank/DDBJ databases">
        <authorList>
            <person name="Catto M.A."/>
            <person name="Jacobson A."/>
            <person name="Kennedy G."/>
            <person name="Labadie P."/>
            <person name="Hunt B.G."/>
            <person name="Srinivasan R."/>
        </authorList>
    </citation>
    <scope>NUCLEOTIDE SEQUENCE</scope>
    <source>
        <strain evidence="4">PL_HMW_Pooled</strain>
        <tissue evidence="4">Head</tissue>
    </source>
</reference>
<evidence type="ECO:0000313" key="5">
    <source>
        <dbReference type="Proteomes" id="UP001219518"/>
    </source>
</evidence>
<dbReference type="Pfam" id="PF00379">
    <property type="entry name" value="Chitin_bind_4"/>
    <property type="match status" value="1"/>
</dbReference>
<feature type="region of interest" description="Disordered" evidence="3">
    <location>
        <begin position="57"/>
        <end position="167"/>
    </location>
</feature>